<feature type="compositionally biased region" description="Low complexity" evidence="1">
    <location>
        <begin position="206"/>
        <end position="216"/>
    </location>
</feature>
<gene>
    <name evidence="3" type="ORF">GYMLUDRAFT_247342</name>
</gene>
<evidence type="ECO:0000256" key="2">
    <source>
        <dbReference type="SAM" id="Phobius"/>
    </source>
</evidence>
<dbReference type="AlphaFoldDB" id="A0A0D0CP78"/>
<feature type="transmembrane region" description="Helical" evidence="2">
    <location>
        <begin position="146"/>
        <end position="164"/>
    </location>
</feature>
<feature type="compositionally biased region" description="Basic residues" evidence="1">
    <location>
        <begin position="389"/>
        <end position="399"/>
    </location>
</feature>
<protein>
    <submittedName>
        <fullName evidence="3">Uncharacterized protein</fullName>
    </submittedName>
</protein>
<name>A0A0D0CP78_9AGAR</name>
<dbReference type="Proteomes" id="UP000053593">
    <property type="component" value="Unassembled WGS sequence"/>
</dbReference>
<feature type="compositionally biased region" description="Polar residues" evidence="1">
    <location>
        <begin position="217"/>
        <end position="228"/>
    </location>
</feature>
<accession>A0A0D0CP78</accession>
<feature type="region of interest" description="Disordered" evidence="1">
    <location>
        <begin position="67"/>
        <end position="98"/>
    </location>
</feature>
<keyword evidence="4" id="KW-1185">Reference proteome</keyword>
<dbReference type="HOGENOM" id="CLU_690897_0_0_1"/>
<proteinExistence type="predicted"/>
<evidence type="ECO:0000313" key="3">
    <source>
        <dbReference type="EMBL" id="KIK57083.1"/>
    </source>
</evidence>
<organism evidence="3 4">
    <name type="scientific">Collybiopsis luxurians FD-317 M1</name>
    <dbReference type="NCBI Taxonomy" id="944289"/>
    <lineage>
        <taxon>Eukaryota</taxon>
        <taxon>Fungi</taxon>
        <taxon>Dikarya</taxon>
        <taxon>Basidiomycota</taxon>
        <taxon>Agaricomycotina</taxon>
        <taxon>Agaricomycetes</taxon>
        <taxon>Agaricomycetidae</taxon>
        <taxon>Agaricales</taxon>
        <taxon>Marasmiineae</taxon>
        <taxon>Omphalotaceae</taxon>
        <taxon>Collybiopsis</taxon>
        <taxon>Collybiopsis luxurians</taxon>
    </lineage>
</organism>
<feature type="region of interest" description="Disordered" evidence="1">
    <location>
        <begin position="197"/>
        <end position="308"/>
    </location>
</feature>
<feature type="region of interest" description="Disordered" evidence="1">
    <location>
        <begin position="324"/>
        <end position="351"/>
    </location>
</feature>
<feature type="compositionally biased region" description="Low complexity" evidence="1">
    <location>
        <begin position="78"/>
        <end position="88"/>
    </location>
</feature>
<keyword evidence="2" id="KW-0472">Membrane</keyword>
<evidence type="ECO:0000256" key="1">
    <source>
        <dbReference type="SAM" id="MobiDB-lite"/>
    </source>
</evidence>
<dbReference type="EMBL" id="KN834793">
    <property type="protein sequence ID" value="KIK57083.1"/>
    <property type="molecule type" value="Genomic_DNA"/>
</dbReference>
<reference evidence="3 4" key="1">
    <citation type="submission" date="2014-04" db="EMBL/GenBank/DDBJ databases">
        <title>Evolutionary Origins and Diversification of the Mycorrhizal Mutualists.</title>
        <authorList>
            <consortium name="DOE Joint Genome Institute"/>
            <consortium name="Mycorrhizal Genomics Consortium"/>
            <person name="Kohler A."/>
            <person name="Kuo A."/>
            <person name="Nagy L.G."/>
            <person name="Floudas D."/>
            <person name="Copeland A."/>
            <person name="Barry K.W."/>
            <person name="Cichocki N."/>
            <person name="Veneault-Fourrey C."/>
            <person name="LaButti K."/>
            <person name="Lindquist E.A."/>
            <person name="Lipzen A."/>
            <person name="Lundell T."/>
            <person name="Morin E."/>
            <person name="Murat C."/>
            <person name="Riley R."/>
            <person name="Ohm R."/>
            <person name="Sun H."/>
            <person name="Tunlid A."/>
            <person name="Henrissat B."/>
            <person name="Grigoriev I.V."/>
            <person name="Hibbett D.S."/>
            <person name="Martin F."/>
        </authorList>
    </citation>
    <scope>NUCLEOTIDE SEQUENCE [LARGE SCALE GENOMIC DNA]</scope>
    <source>
        <strain evidence="3 4">FD-317 M1</strain>
    </source>
</reference>
<keyword evidence="2" id="KW-0812">Transmembrane</keyword>
<keyword evidence="2" id="KW-1133">Transmembrane helix</keyword>
<sequence length="399" mass="42745">MSPIFESPLAPLSLERPNLSVESLSGAEENSLISLYSLSARAPSSNSCTSPSHSLLPIDSTTVTVSYSLPTPSPSPIPSSESGLSHSPAATLSPTPFQGPISRPVSANPFEYPPTAPCSPNPEHRDENVPPGCLSYLLSRFRLPPYYVIISALMVLGGNLFAAVEASKTSKTACVSGLLAALGTFVLNIHIPRRGEKYESKKDTTEVSSATTLTTENSQATPVTQSGSDFDPGALDQPSQSLSKIATRGSRPVRNDSASSALKSADKKVVYQIRKPSPSHLKQYSSKASTSTSGSTASSQTAYSVSSRDSAPIYRTIPTRRSSVSFPIRGSTSSAPVVQTSNTQPMESDTSAPYIPPWLASVFQERQRRVLRQLEHSFESVGLLPSTKERKRRRSKKKQ</sequence>
<evidence type="ECO:0000313" key="4">
    <source>
        <dbReference type="Proteomes" id="UP000053593"/>
    </source>
</evidence>
<feature type="region of interest" description="Disordered" evidence="1">
    <location>
        <begin position="376"/>
        <end position="399"/>
    </location>
</feature>
<feature type="compositionally biased region" description="Low complexity" evidence="1">
    <location>
        <begin position="282"/>
        <end position="304"/>
    </location>
</feature>